<evidence type="ECO:0000256" key="1">
    <source>
        <dbReference type="SAM" id="MobiDB-lite"/>
    </source>
</evidence>
<evidence type="ECO:0000313" key="3">
    <source>
        <dbReference type="Proteomes" id="UP000019376"/>
    </source>
</evidence>
<organism evidence="2 3">
    <name type="scientific">Penicillium oxalicum (strain 114-2 / CGMCC 5302)</name>
    <name type="common">Penicillium decumbens</name>
    <dbReference type="NCBI Taxonomy" id="933388"/>
    <lineage>
        <taxon>Eukaryota</taxon>
        <taxon>Fungi</taxon>
        <taxon>Dikarya</taxon>
        <taxon>Ascomycota</taxon>
        <taxon>Pezizomycotina</taxon>
        <taxon>Eurotiomycetes</taxon>
        <taxon>Eurotiomycetidae</taxon>
        <taxon>Eurotiales</taxon>
        <taxon>Aspergillaceae</taxon>
        <taxon>Penicillium</taxon>
    </lineage>
</organism>
<dbReference type="Proteomes" id="UP000019376">
    <property type="component" value="Unassembled WGS sequence"/>
</dbReference>
<proteinExistence type="predicted"/>
<accession>S7ZUB7</accession>
<dbReference type="AlphaFoldDB" id="S7ZUB7"/>
<name>S7ZUB7_PENO1</name>
<dbReference type="EMBL" id="KB644415">
    <property type="protein sequence ID" value="EPS34295.1"/>
    <property type="molecule type" value="Genomic_DNA"/>
</dbReference>
<feature type="region of interest" description="Disordered" evidence="1">
    <location>
        <begin position="68"/>
        <end position="131"/>
    </location>
</feature>
<evidence type="ECO:0000313" key="2">
    <source>
        <dbReference type="EMBL" id="EPS34295.1"/>
    </source>
</evidence>
<gene>
    <name evidence="2" type="ORF">PDE_09259</name>
</gene>
<feature type="compositionally biased region" description="Basic and acidic residues" evidence="1">
    <location>
        <begin position="74"/>
        <end position="84"/>
    </location>
</feature>
<reference evidence="2 3" key="1">
    <citation type="journal article" date="2013" name="PLoS ONE">
        <title>Genomic and secretomic analyses reveal unique features of the lignocellulolytic enzyme system of Penicillium decumbens.</title>
        <authorList>
            <person name="Liu G."/>
            <person name="Zhang L."/>
            <person name="Wei X."/>
            <person name="Zou G."/>
            <person name="Qin Y."/>
            <person name="Ma L."/>
            <person name="Li J."/>
            <person name="Zheng H."/>
            <person name="Wang S."/>
            <person name="Wang C."/>
            <person name="Xun L."/>
            <person name="Zhao G.-P."/>
            <person name="Zhou Z."/>
            <person name="Qu Y."/>
        </authorList>
    </citation>
    <scope>NUCLEOTIDE SEQUENCE [LARGE SCALE GENOMIC DNA]</scope>
    <source>
        <strain evidence="3">114-2 / CGMCC 5302</strain>
    </source>
</reference>
<protein>
    <submittedName>
        <fullName evidence="2">Uncharacterized protein</fullName>
    </submittedName>
</protein>
<keyword evidence="3" id="KW-1185">Reference proteome</keyword>
<dbReference type="HOGENOM" id="CLU_1928339_0_0_1"/>
<sequence>MQCIPTYDLEVAGTLNLSSPRVGNQMMNRHSQLMNQQLSMYGGKSSGTNVEKKTARTTQVDISIQSRWTGASTAREKEGKEEKKTRRRHKIEYAKTPVPCAAPQEQRTTPTANHGHDKGVKRRQGDTQQSP</sequence>